<dbReference type="Proteomes" id="UP001146120">
    <property type="component" value="Unassembled WGS sequence"/>
</dbReference>
<gene>
    <name evidence="2" type="ORF">N0F65_007825</name>
</gene>
<dbReference type="EMBL" id="DAKRPA010000068">
    <property type="protein sequence ID" value="DBA00200.1"/>
    <property type="molecule type" value="Genomic_DNA"/>
</dbReference>
<comment type="caution">
    <text evidence="2">The sequence shown here is derived from an EMBL/GenBank/DDBJ whole genome shotgun (WGS) entry which is preliminary data.</text>
</comment>
<proteinExistence type="predicted"/>
<accession>A0AAV2Z6B9</accession>
<organism evidence="2 3">
    <name type="scientific">Lagenidium giganteum</name>
    <dbReference type="NCBI Taxonomy" id="4803"/>
    <lineage>
        <taxon>Eukaryota</taxon>
        <taxon>Sar</taxon>
        <taxon>Stramenopiles</taxon>
        <taxon>Oomycota</taxon>
        <taxon>Peronosporomycetes</taxon>
        <taxon>Pythiales</taxon>
        <taxon>Pythiaceae</taxon>
    </lineage>
</organism>
<reference evidence="2" key="1">
    <citation type="submission" date="2022-11" db="EMBL/GenBank/DDBJ databases">
        <authorList>
            <person name="Morgan W.R."/>
            <person name="Tartar A."/>
        </authorList>
    </citation>
    <scope>NUCLEOTIDE SEQUENCE</scope>
    <source>
        <strain evidence="2">ARSEF 373</strain>
    </source>
</reference>
<dbReference type="AlphaFoldDB" id="A0AAV2Z6B9"/>
<keyword evidence="3" id="KW-1185">Reference proteome</keyword>
<evidence type="ECO:0000313" key="3">
    <source>
        <dbReference type="Proteomes" id="UP001146120"/>
    </source>
</evidence>
<name>A0AAV2Z6B9_9STRA</name>
<feature type="compositionally biased region" description="Acidic residues" evidence="1">
    <location>
        <begin position="48"/>
        <end position="69"/>
    </location>
</feature>
<feature type="region of interest" description="Disordered" evidence="1">
    <location>
        <begin position="1"/>
        <end position="114"/>
    </location>
</feature>
<protein>
    <submittedName>
        <fullName evidence="2">Uncharacterized protein</fullName>
    </submittedName>
</protein>
<reference evidence="2" key="2">
    <citation type="journal article" date="2023" name="Microbiol Resour">
        <title>Decontamination and Annotation of the Draft Genome Sequence of the Oomycete Lagenidium giganteum ARSEF 373.</title>
        <authorList>
            <person name="Morgan W.R."/>
            <person name="Tartar A."/>
        </authorList>
    </citation>
    <scope>NUCLEOTIDE SEQUENCE</scope>
    <source>
        <strain evidence="2">ARSEF 373</strain>
    </source>
</reference>
<feature type="compositionally biased region" description="Low complexity" evidence="1">
    <location>
        <begin position="83"/>
        <end position="97"/>
    </location>
</feature>
<feature type="compositionally biased region" description="Basic and acidic residues" evidence="1">
    <location>
        <begin position="33"/>
        <end position="44"/>
    </location>
</feature>
<evidence type="ECO:0000313" key="2">
    <source>
        <dbReference type="EMBL" id="DBA00200.1"/>
    </source>
</evidence>
<evidence type="ECO:0000256" key="1">
    <source>
        <dbReference type="SAM" id="MobiDB-lite"/>
    </source>
</evidence>
<sequence length="142" mass="16125">MHTPRNAFAGCSPMHHPRPVEMTPRATGPCGQKRFDLAKMRELAQSDEFSDSESDGDASDLEEREDDSNDVMFVPFRRTSPSRAQFTAQRRAQQQQKQEARANSSPKGDDWTIIDKSPTFEMGAVKGAVDFDFHESWFVPRM</sequence>